<evidence type="ECO:0008006" key="3">
    <source>
        <dbReference type="Google" id="ProtNLM"/>
    </source>
</evidence>
<dbReference type="STRING" id="13035.Dacsa_2631"/>
<dbReference type="eggNOG" id="ENOG502ZBDH">
    <property type="taxonomic scope" value="Bacteria"/>
</dbReference>
<dbReference type="KEGG" id="dsl:Dacsa_2631"/>
<name>K9YXK4_DACS8</name>
<dbReference type="RefSeq" id="WP_015230207.1">
    <property type="nucleotide sequence ID" value="NC_019780.1"/>
</dbReference>
<evidence type="ECO:0000313" key="1">
    <source>
        <dbReference type="EMBL" id="AFZ51217.1"/>
    </source>
</evidence>
<reference evidence="1" key="1">
    <citation type="submission" date="2012-04" db="EMBL/GenBank/DDBJ databases">
        <title>Finished genome of Dactylococcopsis salina PCC 8305.</title>
        <authorList>
            <consortium name="US DOE Joint Genome Institute"/>
            <person name="Gugger M."/>
            <person name="Coursin T."/>
            <person name="Rippka R."/>
            <person name="Tandeau De Marsac N."/>
            <person name="Huntemann M."/>
            <person name="Wei C.-L."/>
            <person name="Han J."/>
            <person name="Detter J.C."/>
            <person name="Han C."/>
            <person name="Tapia R."/>
            <person name="Daligault H."/>
            <person name="Chen A."/>
            <person name="Krypides N."/>
            <person name="Mavromatis K."/>
            <person name="Markowitz V."/>
            <person name="Szeto E."/>
            <person name="Ivanova N."/>
            <person name="Ovchinnikova G."/>
            <person name="Pagani I."/>
            <person name="Pati A."/>
            <person name="Goodwin L."/>
            <person name="Peters L."/>
            <person name="Pitluck S."/>
            <person name="Woyke T."/>
            <person name="Kerfeld C."/>
        </authorList>
    </citation>
    <scope>NUCLEOTIDE SEQUENCE [LARGE SCALE GENOMIC DNA]</scope>
    <source>
        <strain evidence="1">PCC 8305</strain>
    </source>
</reference>
<dbReference type="AlphaFoldDB" id="K9YXK4"/>
<gene>
    <name evidence="1" type="ORF">Dacsa_2631</name>
</gene>
<dbReference type="InterPro" id="IPR027417">
    <property type="entry name" value="P-loop_NTPase"/>
</dbReference>
<evidence type="ECO:0000313" key="2">
    <source>
        <dbReference type="Proteomes" id="UP000010482"/>
    </source>
</evidence>
<sequence>MSSPSLIAVAGPSGSGKTTWISQYLKQPATPTYYLCPGLGNASVDLASIDYRFPWIQTIPDTEAQTILSRLSEETVVYVELGFYLDLASPVLTSFPCHRVAVVPPETESSQWHNFADEIITGNSVQSSRYGDSPQIWSSPLTGQVFDPPSLETIWMEIIGGAYGQVQRAKGLFELPDGTLIQMDFVDALPGSEYRELNVPRWLEGRPNRFSGIEVVGWNLEESTIKQILLESCLSDHALSQYQSYYQETIAL</sequence>
<keyword evidence="2" id="KW-1185">Reference proteome</keyword>
<proteinExistence type="predicted"/>
<protein>
    <recommendedName>
        <fullName evidence="3">GTPase, G3E family</fullName>
    </recommendedName>
</protein>
<dbReference type="EMBL" id="CP003944">
    <property type="protein sequence ID" value="AFZ51217.1"/>
    <property type="molecule type" value="Genomic_DNA"/>
</dbReference>
<dbReference type="PATRIC" id="fig|13035.3.peg.3002"/>
<dbReference type="HOGENOM" id="CLU_1041306_0_0_3"/>
<accession>K9YXK4</accession>
<organism evidence="1 2">
    <name type="scientific">Dactylococcopsis salina (strain PCC 8305)</name>
    <name type="common">Myxobactron salinum</name>
    <dbReference type="NCBI Taxonomy" id="13035"/>
    <lineage>
        <taxon>Bacteria</taxon>
        <taxon>Bacillati</taxon>
        <taxon>Cyanobacteriota</taxon>
        <taxon>Cyanophyceae</taxon>
        <taxon>Nodosilineales</taxon>
        <taxon>Cymatolegaceae</taxon>
        <taxon>Dactylococcopsis</taxon>
    </lineage>
</organism>
<dbReference type="Proteomes" id="UP000010482">
    <property type="component" value="Chromosome"/>
</dbReference>
<dbReference type="OrthoDB" id="539483at2"/>
<dbReference type="SUPFAM" id="SSF52540">
    <property type="entry name" value="P-loop containing nucleoside triphosphate hydrolases"/>
    <property type="match status" value="1"/>
</dbReference>